<evidence type="ECO:0000313" key="5">
    <source>
        <dbReference type="Proteomes" id="UP000184432"/>
    </source>
</evidence>
<dbReference type="Gene3D" id="3.20.20.370">
    <property type="entry name" value="Glycoside hydrolase/deacetylase"/>
    <property type="match status" value="1"/>
</dbReference>
<dbReference type="PANTHER" id="PTHR10587:SF133">
    <property type="entry name" value="CHITIN DEACETYLASE 1-RELATED"/>
    <property type="match status" value="1"/>
</dbReference>
<keyword evidence="2" id="KW-0378">Hydrolase</keyword>
<organism evidence="4 5">
    <name type="scientific">Aquimarina spongiae</name>
    <dbReference type="NCBI Taxonomy" id="570521"/>
    <lineage>
        <taxon>Bacteria</taxon>
        <taxon>Pseudomonadati</taxon>
        <taxon>Bacteroidota</taxon>
        <taxon>Flavobacteriia</taxon>
        <taxon>Flavobacteriales</taxon>
        <taxon>Flavobacteriaceae</taxon>
        <taxon>Aquimarina</taxon>
    </lineage>
</organism>
<dbReference type="GO" id="GO:0046872">
    <property type="term" value="F:metal ion binding"/>
    <property type="evidence" value="ECO:0007669"/>
    <property type="project" value="UniProtKB-KW"/>
</dbReference>
<dbReference type="RefSeq" id="WP_211483314.1">
    <property type="nucleotide sequence ID" value="NZ_FQYP01000003.1"/>
</dbReference>
<dbReference type="Pfam" id="PF01522">
    <property type="entry name" value="Polysacc_deac_1"/>
    <property type="match status" value="1"/>
</dbReference>
<dbReference type="InterPro" id="IPR011330">
    <property type="entry name" value="Glyco_hydro/deAcase_b/a-brl"/>
</dbReference>
<evidence type="ECO:0000313" key="4">
    <source>
        <dbReference type="EMBL" id="SHI82623.1"/>
    </source>
</evidence>
<feature type="domain" description="NodB homology" evidence="3">
    <location>
        <begin position="28"/>
        <end position="211"/>
    </location>
</feature>
<proteinExistence type="predicted"/>
<dbReference type="GO" id="GO:0005975">
    <property type="term" value="P:carbohydrate metabolic process"/>
    <property type="evidence" value="ECO:0007669"/>
    <property type="project" value="InterPro"/>
</dbReference>
<dbReference type="AlphaFoldDB" id="A0A1M6EB28"/>
<dbReference type="PANTHER" id="PTHR10587">
    <property type="entry name" value="GLYCOSYL TRANSFERASE-RELATED"/>
    <property type="match status" value="1"/>
</dbReference>
<dbReference type="STRING" id="570521.SAMN04488508_103319"/>
<evidence type="ECO:0000256" key="1">
    <source>
        <dbReference type="ARBA" id="ARBA00022723"/>
    </source>
</evidence>
<dbReference type="GO" id="GO:0016020">
    <property type="term" value="C:membrane"/>
    <property type="evidence" value="ECO:0007669"/>
    <property type="project" value="TreeGrafter"/>
</dbReference>
<evidence type="ECO:0000256" key="2">
    <source>
        <dbReference type="ARBA" id="ARBA00022801"/>
    </source>
</evidence>
<name>A0A1M6EB28_9FLAO</name>
<dbReference type="EMBL" id="FQYP01000003">
    <property type="protein sequence ID" value="SHI82623.1"/>
    <property type="molecule type" value="Genomic_DNA"/>
</dbReference>
<dbReference type="InterPro" id="IPR002509">
    <property type="entry name" value="NODB_dom"/>
</dbReference>
<keyword evidence="1" id="KW-0479">Metal-binding</keyword>
<dbReference type="GO" id="GO:0016810">
    <property type="term" value="F:hydrolase activity, acting on carbon-nitrogen (but not peptide) bonds"/>
    <property type="evidence" value="ECO:0007669"/>
    <property type="project" value="InterPro"/>
</dbReference>
<dbReference type="InterPro" id="IPR050248">
    <property type="entry name" value="Polysacc_deacetylase_ArnD"/>
</dbReference>
<keyword evidence="5" id="KW-1185">Reference proteome</keyword>
<evidence type="ECO:0000259" key="3">
    <source>
        <dbReference type="PROSITE" id="PS51677"/>
    </source>
</evidence>
<dbReference type="CDD" id="cd10959">
    <property type="entry name" value="CE4_NodB_like_3"/>
    <property type="match status" value="1"/>
</dbReference>
<dbReference type="SUPFAM" id="SSF88713">
    <property type="entry name" value="Glycoside hydrolase/deacetylase"/>
    <property type="match status" value="1"/>
</dbReference>
<reference evidence="5" key="1">
    <citation type="submission" date="2016-11" db="EMBL/GenBank/DDBJ databases">
        <authorList>
            <person name="Varghese N."/>
            <person name="Submissions S."/>
        </authorList>
    </citation>
    <scope>NUCLEOTIDE SEQUENCE [LARGE SCALE GENOMIC DNA]</scope>
    <source>
        <strain evidence="5">DSM 22623</strain>
    </source>
</reference>
<dbReference type="PROSITE" id="PS51677">
    <property type="entry name" value="NODB"/>
    <property type="match status" value="1"/>
</dbReference>
<protein>
    <submittedName>
        <fullName evidence="4">Peptidoglycan/xylan/chitin deacetylase, PgdA/CDA1 family</fullName>
    </submittedName>
</protein>
<dbReference type="Proteomes" id="UP000184432">
    <property type="component" value="Unassembled WGS sequence"/>
</dbReference>
<accession>A0A1M6EB28</accession>
<sequence>MMIPYKTPNILKQLFPSYAWDLKHKDKRTLYLTFDDGPIPEVTEFVLSCLKEYHAKATFFCIGDNVKKHPNIARQIIFEGHVIGNHTMNHVKAWKTNTKAYISNTHECKNIIEKTLGQSISKQLFRPPYGQISPIKYKALQKLGYQIVMWDVLSKDWEQKIAPEICLHNIIKHTEEGSILVFHDSIKASKNLYEVLPKVLDYFSGEGYTFKSMQP</sequence>
<gene>
    <name evidence="4" type="ORF">SAMN04488508_103319</name>
</gene>